<dbReference type="OrthoDB" id="3293184at2"/>
<keyword evidence="1" id="KW-0812">Transmembrane</keyword>
<sequence length="201" mass="21516">MNHSETATRRLRSSVLAAVVVVSATLVGVVVYQSSPSLSSLVARFGDEPGPLVDDGAVPAGVTVFDDGVPSVANLDPDLLDALRRAATDAADDGLEFVVNSGWRSPEYQQQLLRAAVSKYGSEREAARWVATPNTSAHVSGEAVDIGPSEAAAWLSSHGAEYGLCQIYANEPWHYELRPEANHRGCPARYADPTQDPRMQQ</sequence>
<evidence type="ECO:0000313" key="3">
    <source>
        <dbReference type="EMBL" id="KAA8883890.1"/>
    </source>
</evidence>
<dbReference type="Pfam" id="PF02557">
    <property type="entry name" value="VanY"/>
    <property type="match status" value="1"/>
</dbReference>
<evidence type="ECO:0000313" key="4">
    <source>
        <dbReference type="Proteomes" id="UP000323876"/>
    </source>
</evidence>
<proteinExistence type="predicted"/>
<evidence type="ECO:0000256" key="1">
    <source>
        <dbReference type="SAM" id="Phobius"/>
    </source>
</evidence>
<keyword evidence="4" id="KW-1185">Reference proteome</keyword>
<keyword evidence="1" id="KW-1133">Transmembrane helix</keyword>
<dbReference type="GO" id="GO:0008233">
    <property type="term" value="F:peptidase activity"/>
    <property type="evidence" value="ECO:0007669"/>
    <property type="project" value="InterPro"/>
</dbReference>
<dbReference type="EMBL" id="VXLC01000025">
    <property type="protein sequence ID" value="KAA8883890.1"/>
    <property type="molecule type" value="Genomic_DNA"/>
</dbReference>
<feature type="transmembrane region" description="Helical" evidence="1">
    <location>
        <begin position="12"/>
        <end position="32"/>
    </location>
</feature>
<dbReference type="CDD" id="cd14846">
    <property type="entry name" value="Peptidase_M15_like"/>
    <property type="match status" value="1"/>
</dbReference>
<feature type="domain" description="D-alanyl-D-alanine carboxypeptidase-like core" evidence="2">
    <location>
        <begin position="74"/>
        <end position="175"/>
    </location>
</feature>
<dbReference type="RefSeq" id="WP_150406818.1">
    <property type="nucleotide sequence ID" value="NZ_VXLC01000025.1"/>
</dbReference>
<dbReference type="GO" id="GO:0006508">
    <property type="term" value="P:proteolysis"/>
    <property type="evidence" value="ECO:0007669"/>
    <property type="project" value="InterPro"/>
</dbReference>
<evidence type="ECO:0000259" key="2">
    <source>
        <dbReference type="Pfam" id="PF02557"/>
    </source>
</evidence>
<dbReference type="Gene3D" id="3.30.1380.10">
    <property type="match status" value="1"/>
</dbReference>
<keyword evidence="1" id="KW-0472">Membrane</keyword>
<organism evidence="3 4">
    <name type="scientific">Nocardia colli</name>
    <dbReference type="NCBI Taxonomy" id="2545717"/>
    <lineage>
        <taxon>Bacteria</taxon>
        <taxon>Bacillati</taxon>
        <taxon>Actinomycetota</taxon>
        <taxon>Actinomycetes</taxon>
        <taxon>Mycobacteriales</taxon>
        <taxon>Nocardiaceae</taxon>
        <taxon>Nocardia</taxon>
    </lineage>
</organism>
<gene>
    <name evidence="3" type="ORF">F3087_37200</name>
</gene>
<dbReference type="PANTHER" id="PTHR34385:SF1">
    <property type="entry name" value="PEPTIDOGLYCAN L-ALANYL-D-GLUTAMATE ENDOPEPTIDASE CWLK"/>
    <property type="match status" value="1"/>
</dbReference>
<dbReference type="SUPFAM" id="SSF55166">
    <property type="entry name" value="Hedgehog/DD-peptidase"/>
    <property type="match status" value="1"/>
</dbReference>
<comment type="caution">
    <text evidence="3">The sequence shown here is derived from an EMBL/GenBank/DDBJ whole genome shotgun (WGS) entry which is preliminary data.</text>
</comment>
<name>A0A5N0E5D2_9NOCA</name>
<protein>
    <submittedName>
        <fullName evidence="3">M15 family metallopeptidase</fullName>
    </submittedName>
</protein>
<dbReference type="InterPro" id="IPR052179">
    <property type="entry name" value="DD-CPase-like"/>
</dbReference>
<dbReference type="Proteomes" id="UP000323876">
    <property type="component" value="Unassembled WGS sequence"/>
</dbReference>
<accession>A0A5N0E5D2</accession>
<reference evidence="3 4" key="1">
    <citation type="submission" date="2019-09" db="EMBL/GenBank/DDBJ databases">
        <authorList>
            <person name="Wang X."/>
        </authorList>
    </citation>
    <scope>NUCLEOTIDE SEQUENCE [LARGE SCALE GENOMIC DNA]</scope>
    <source>
        <strain evidence="3 4">CICC 11023</strain>
    </source>
</reference>
<dbReference type="PANTHER" id="PTHR34385">
    <property type="entry name" value="D-ALANYL-D-ALANINE CARBOXYPEPTIDASE"/>
    <property type="match status" value="1"/>
</dbReference>
<dbReference type="InterPro" id="IPR003709">
    <property type="entry name" value="VanY-like_core_dom"/>
</dbReference>
<dbReference type="InterPro" id="IPR009045">
    <property type="entry name" value="Zn_M74/Hedgehog-like"/>
</dbReference>
<dbReference type="AlphaFoldDB" id="A0A5N0E5D2"/>